<dbReference type="EMBL" id="BMIN01000020">
    <property type="protein sequence ID" value="GGD24720.1"/>
    <property type="molecule type" value="Genomic_DNA"/>
</dbReference>
<reference evidence="2" key="1">
    <citation type="journal article" date="2019" name="Int. J. Syst. Evol. Microbiol.">
        <title>The Global Catalogue of Microorganisms (GCM) 10K type strain sequencing project: providing services to taxonomists for standard genome sequencing and annotation.</title>
        <authorList>
            <consortium name="The Broad Institute Genomics Platform"/>
            <consortium name="The Broad Institute Genome Sequencing Center for Infectious Disease"/>
            <person name="Wu L."/>
            <person name="Ma J."/>
        </authorList>
    </citation>
    <scope>NUCLEOTIDE SEQUENCE [LARGE SCALE GENOMIC DNA]</scope>
    <source>
        <strain evidence="2">CGMCC 1.15353</strain>
    </source>
</reference>
<dbReference type="Gene3D" id="3.60.15.10">
    <property type="entry name" value="Ribonuclease Z/Hydroxyacylglutathione hydrolase-like"/>
    <property type="match status" value="1"/>
</dbReference>
<evidence type="ECO:0000313" key="2">
    <source>
        <dbReference type="Proteomes" id="UP000642571"/>
    </source>
</evidence>
<dbReference type="RefSeq" id="WP_188655722.1">
    <property type="nucleotide sequence ID" value="NZ_BMIN01000020.1"/>
</dbReference>
<dbReference type="InterPro" id="IPR036866">
    <property type="entry name" value="RibonucZ/Hydroxyglut_hydro"/>
</dbReference>
<gene>
    <name evidence="1" type="ORF">GCM10011389_35610</name>
</gene>
<evidence type="ECO:0000313" key="1">
    <source>
        <dbReference type="EMBL" id="GGD24720.1"/>
    </source>
</evidence>
<dbReference type="Proteomes" id="UP000642571">
    <property type="component" value="Unassembled WGS sequence"/>
</dbReference>
<accession>A0ABQ1QEX7</accession>
<keyword evidence="2" id="KW-1185">Reference proteome</keyword>
<protein>
    <submittedName>
        <fullName evidence="1">Uncharacterized protein</fullName>
    </submittedName>
</protein>
<name>A0ABQ1QEX7_9BACI</name>
<proteinExistence type="predicted"/>
<comment type="caution">
    <text evidence="1">The sequence shown here is derived from an EMBL/GenBank/DDBJ whole genome shotgun (WGS) entry which is preliminary data.</text>
</comment>
<organism evidence="1 2">
    <name type="scientific">Pontibacillus salipaludis</name>
    <dbReference type="NCBI Taxonomy" id="1697394"/>
    <lineage>
        <taxon>Bacteria</taxon>
        <taxon>Bacillati</taxon>
        <taxon>Bacillota</taxon>
        <taxon>Bacilli</taxon>
        <taxon>Bacillales</taxon>
        <taxon>Bacillaceae</taxon>
        <taxon>Pontibacillus</taxon>
    </lineage>
</organism>
<sequence length="305" mass="35203">MAQSLSPRQLYKRCREGQLFVLIDGRNKTYSKELSFPVEMLRIEEDFNDKRIMNEELEAILLGEDEESSLDQVTTLEQQLGIEMYYVKGGMKEWAMYIESVQVGELTDGGEVYQFIRPSTGHLSYMIISEAEILLLNPDVWIQPYLDFVEDKAFTFRHIVDTCLHDTHISGGPTLAEEVEETYWLPHTKENISFSYEPISNSHVPEVGNTNIPIKISQSDRFVTFIVDQHYIFTSNEEATSYDGKGTILSDRMLSYKQLNKKGWVSAPWQQTMVNHVVHSEKIQTVNKGQIKVTNEEIFMLEYGC</sequence>